<dbReference type="GO" id="GO:0004150">
    <property type="term" value="F:dihydroneopterin aldolase activity"/>
    <property type="evidence" value="ECO:0007669"/>
    <property type="project" value="UniProtKB-EC"/>
</dbReference>
<evidence type="ECO:0000313" key="9">
    <source>
        <dbReference type="EMBL" id="TQV83571.1"/>
    </source>
</evidence>
<dbReference type="OrthoDB" id="5297888at2"/>
<dbReference type="InterPro" id="IPR043133">
    <property type="entry name" value="GTP-CH-I_C/QueF"/>
</dbReference>
<feature type="domain" description="Dihydroneopterin aldolase/epimerase" evidence="8">
    <location>
        <begin position="26"/>
        <end position="135"/>
    </location>
</feature>
<dbReference type="Gene3D" id="3.30.1130.10">
    <property type="match status" value="1"/>
</dbReference>
<name>A0A545U274_9PROT</name>
<dbReference type="GO" id="GO:0005737">
    <property type="term" value="C:cytoplasm"/>
    <property type="evidence" value="ECO:0007669"/>
    <property type="project" value="TreeGrafter"/>
</dbReference>
<dbReference type="Pfam" id="PF02152">
    <property type="entry name" value="FolB"/>
    <property type="match status" value="1"/>
</dbReference>
<evidence type="ECO:0000256" key="4">
    <source>
        <dbReference type="ARBA" id="ARBA00013043"/>
    </source>
</evidence>
<evidence type="ECO:0000256" key="2">
    <source>
        <dbReference type="ARBA" id="ARBA00005013"/>
    </source>
</evidence>
<keyword evidence="6" id="KW-0456">Lyase</keyword>
<evidence type="ECO:0000313" key="10">
    <source>
        <dbReference type="Proteomes" id="UP000315252"/>
    </source>
</evidence>
<proteinExistence type="inferred from homology"/>
<evidence type="ECO:0000256" key="5">
    <source>
        <dbReference type="ARBA" id="ARBA00022909"/>
    </source>
</evidence>
<keyword evidence="10" id="KW-1185">Reference proteome</keyword>
<dbReference type="AlphaFoldDB" id="A0A545U274"/>
<keyword evidence="5" id="KW-0289">Folate biosynthesis</keyword>
<gene>
    <name evidence="9" type="ORF">FKG95_02990</name>
</gene>
<evidence type="ECO:0000256" key="1">
    <source>
        <dbReference type="ARBA" id="ARBA00001353"/>
    </source>
</evidence>
<sequence length="140" mass="15943">MSASKHSESTSEDSPLAQTALTTQRVVIRDMTLTCSIGLSDEERARSQRLRLNFEIDIQPSAPSDDEIAEVVHYGHLVSRIRRTCLENNVRLLETLADQILETCFFDKRVISARVRIEKLDRYPDVGGIGIEIERQRKSE</sequence>
<evidence type="ECO:0000259" key="8">
    <source>
        <dbReference type="SMART" id="SM00905"/>
    </source>
</evidence>
<evidence type="ECO:0000256" key="3">
    <source>
        <dbReference type="ARBA" id="ARBA00005708"/>
    </source>
</evidence>
<dbReference type="GO" id="GO:0046656">
    <property type="term" value="P:folic acid biosynthetic process"/>
    <property type="evidence" value="ECO:0007669"/>
    <property type="project" value="UniProtKB-KW"/>
</dbReference>
<dbReference type="InterPro" id="IPR006157">
    <property type="entry name" value="FolB_dom"/>
</dbReference>
<comment type="similarity">
    <text evidence="3">Belongs to the DHNA family.</text>
</comment>
<dbReference type="EC" id="4.1.2.25" evidence="4"/>
<dbReference type="SMART" id="SM00905">
    <property type="entry name" value="FolB"/>
    <property type="match status" value="1"/>
</dbReference>
<dbReference type="PANTHER" id="PTHR42844">
    <property type="entry name" value="DIHYDRONEOPTERIN ALDOLASE 1-RELATED"/>
    <property type="match status" value="1"/>
</dbReference>
<organism evidence="9 10">
    <name type="scientific">Denitrobaculum tricleocarpae</name>
    <dbReference type="NCBI Taxonomy" id="2591009"/>
    <lineage>
        <taxon>Bacteria</taxon>
        <taxon>Pseudomonadati</taxon>
        <taxon>Pseudomonadota</taxon>
        <taxon>Alphaproteobacteria</taxon>
        <taxon>Rhodospirillales</taxon>
        <taxon>Rhodospirillaceae</taxon>
        <taxon>Denitrobaculum</taxon>
    </lineage>
</organism>
<comment type="pathway">
    <text evidence="2">Cofactor biosynthesis; tetrahydrofolate biosynthesis; 2-amino-4-hydroxy-6-hydroxymethyl-7,8-dihydropteridine diphosphate from 7,8-dihydroneopterin triphosphate: step 3/4.</text>
</comment>
<protein>
    <recommendedName>
        <fullName evidence="4">dihydroneopterin aldolase</fullName>
        <ecNumber evidence="4">4.1.2.25</ecNumber>
    </recommendedName>
    <alternativeName>
        <fullName evidence="7">7,8-dihydroneopterin aldolase</fullName>
    </alternativeName>
</protein>
<accession>A0A545U274</accession>
<dbReference type="PANTHER" id="PTHR42844:SF1">
    <property type="entry name" value="DIHYDRONEOPTERIN ALDOLASE 1-RELATED"/>
    <property type="match status" value="1"/>
</dbReference>
<dbReference type="EMBL" id="VHSH01000001">
    <property type="protein sequence ID" value="TQV83571.1"/>
    <property type="molecule type" value="Genomic_DNA"/>
</dbReference>
<dbReference type="SUPFAM" id="SSF55620">
    <property type="entry name" value="Tetrahydrobiopterin biosynthesis enzymes-like"/>
    <property type="match status" value="1"/>
</dbReference>
<reference evidence="9 10" key="1">
    <citation type="submission" date="2019-06" db="EMBL/GenBank/DDBJ databases">
        <title>Whole genome sequence for Rhodospirillaceae sp. R148.</title>
        <authorList>
            <person name="Wang G."/>
        </authorList>
    </citation>
    <scope>NUCLEOTIDE SEQUENCE [LARGE SCALE GENOMIC DNA]</scope>
    <source>
        <strain evidence="9 10">R148</strain>
    </source>
</reference>
<dbReference type="InterPro" id="IPR006156">
    <property type="entry name" value="Dihydroneopterin_aldolase"/>
</dbReference>
<evidence type="ECO:0000256" key="7">
    <source>
        <dbReference type="ARBA" id="ARBA00032903"/>
    </source>
</evidence>
<dbReference type="Proteomes" id="UP000315252">
    <property type="component" value="Unassembled WGS sequence"/>
</dbReference>
<comment type="caution">
    <text evidence="9">The sequence shown here is derived from an EMBL/GenBank/DDBJ whole genome shotgun (WGS) entry which is preliminary data.</text>
</comment>
<dbReference type="NCBIfam" id="TIGR00526">
    <property type="entry name" value="folB_dom"/>
    <property type="match status" value="1"/>
</dbReference>
<evidence type="ECO:0000256" key="6">
    <source>
        <dbReference type="ARBA" id="ARBA00023239"/>
    </source>
</evidence>
<comment type="catalytic activity">
    <reaction evidence="1">
        <text>7,8-dihydroneopterin = 6-hydroxymethyl-7,8-dihydropterin + glycolaldehyde</text>
        <dbReference type="Rhea" id="RHEA:10540"/>
        <dbReference type="ChEBI" id="CHEBI:17001"/>
        <dbReference type="ChEBI" id="CHEBI:17071"/>
        <dbReference type="ChEBI" id="CHEBI:44841"/>
        <dbReference type="EC" id="4.1.2.25"/>
    </reaction>
</comment>
<dbReference type="RefSeq" id="WP_142894808.1">
    <property type="nucleotide sequence ID" value="NZ_ML660052.1"/>
</dbReference>